<gene>
    <name evidence="2" type="ORF">I7X12_07730</name>
</gene>
<dbReference type="RefSeq" id="WP_198063260.1">
    <property type="nucleotide sequence ID" value="NZ_CP065856.1"/>
</dbReference>
<dbReference type="KEGG" id="hlt:I7X12_07730"/>
<protein>
    <submittedName>
        <fullName evidence="2">Uncharacterized protein</fullName>
    </submittedName>
</protein>
<dbReference type="GeneID" id="60588373"/>
<dbReference type="Proteomes" id="UP000595001">
    <property type="component" value="Chromosome"/>
</dbReference>
<dbReference type="EMBL" id="CP065856">
    <property type="protein sequence ID" value="QPV64491.1"/>
    <property type="molecule type" value="Genomic_DNA"/>
</dbReference>
<name>A0A7T3G164_9EURY</name>
<evidence type="ECO:0000256" key="1">
    <source>
        <dbReference type="SAM" id="MobiDB-lite"/>
    </source>
</evidence>
<accession>A0A7T3G164</accession>
<evidence type="ECO:0000313" key="3">
    <source>
        <dbReference type="Proteomes" id="UP000595001"/>
    </source>
</evidence>
<dbReference type="OrthoDB" id="240413at2157"/>
<feature type="region of interest" description="Disordered" evidence="1">
    <location>
        <begin position="66"/>
        <end position="91"/>
    </location>
</feature>
<reference evidence="2 3" key="1">
    <citation type="submission" date="2020-12" db="EMBL/GenBank/DDBJ databases">
        <title>Halosimplex halophilum sp. nov. and Halosimplex salinum sp. nov., two new members of the genus Halosimplex.</title>
        <authorList>
            <person name="Cui H.L."/>
        </authorList>
    </citation>
    <scope>NUCLEOTIDE SEQUENCE [LARGE SCALE GENOMIC DNA]</scope>
    <source>
        <strain evidence="2 3">YGH94</strain>
    </source>
</reference>
<keyword evidence="3" id="KW-1185">Reference proteome</keyword>
<proteinExistence type="predicted"/>
<sequence>MGVEERLLGAESGVVREYEDPDGTRFRVVALKMSEGYDAADKAERWACIGWDVAVASEDFALAAGTGTEQRNYTPETPPHMDRTAIPGSAERSRKLLARSPLLSAERVDANDVTCEE</sequence>
<evidence type="ECO:0000313" key="2">
    <source>
        <dbReference type="EMBL" id="QPV64491.1"/>
    </source>
</evidence>
<dbReference type="AlphaFoldDB" id="A0A7T3G164"/>
<organism evidence="2 3">
    <name type="scientific">Halosimplex litoreum</name>
    <dbReference type="NCBI Taxonomy" id="1198301"/>
    <lineage>
        <taxon>Archaea</taxon>
        <taxon>Methanobacteriati</taxon>
        <taxon>Methanobacteriota</taxon>
        <taxon>Stenosarchaea group</taxon>
        <taxon>Halobacteria</taxon>
        <taxon>Halobacteriales</taxon>
        <taxon>Haloarculaceae</taxon>
        <taxon>Halosimplex</taxon>
    </lineage>
</organism>